<proteinExistence type="predicted"/>
<accession>A0A3G6T9S2</accession>
<gene>
    <name evidence="1" type="ORF">EG339_16415</name>
</gene>
<dbReference type="KEGG" id="cben:EG339_16415"/>
<organism evidence="1 2">
    <name type="scientific">Chryseobacterium bernardetii</name>
    <dbReference type="NCBI Taxonomy" id="1241978"/>
    <lineage>
        <taxon>Bacteria</taxon>
        <taxon>Pseudomonadati</taxon>
        <taxon>Bacteroidota</taxon>
        <taxon>Flavobacteriia</taxon>
        <taxon>Flavobacteriales</taxon>
        <taxon>Weeksellaceae</taxon>
        <taxon>Chryseobacterium group</taxon>
        <taxon>Chryseobacterium</taxon>
    </lineage>
</organism>
<reference evidence="2" key="1">
    <citation type="submission" date="2018-11" db="EMBL/GenBank/DDBJ databases">
        <title>Proposal to divide the Flavobacteriaceae and reorganize its genera based on Amino Acid Identity values calculated from whole genome sequences.</title>
        <authorList>
            <person name="Nicholson A.C."/>
            <person name="Gulvik C.A."/>
            <person name="Whitney A.M."/>
            <person name="Humrighouse B.W."/>
            <person name="Bell M."/>
            <person name="Holmes B."/>
            <person name="Steigerwalt A.G."/>
            <person name="Villarma A."/>
            <person name="Sheth M."/>
            <person name="Batra D."/>
            <person name="Pryor J."/>
            <person name="Bernardet J.-F."/>
            <person name="Hugo C."/>
            <person name="Kampfer P."/>
            <person name="Newman J."/>
            <person name="McQuiston J.R."/>
        </authorList>
    </citation>
    <scope>NUCLEOTIDE SEQUENCE [LARGE SCALE GENOMIC DNA]</scope>
    <source>
        <strain evidence="2">G0229</strain>
    </source>
</reference>
<dbReference type="AlphaFoldDB" id="A0A3G6T9S2"/>
<dbReference type="Proteomes" id="UP000271193">
    <property type="component" value="Chromosome"/>
</dbReference>
<dbReference type="EMBL" id="CP033932">
    <property type="protein sequence ID" value="AZB26055.1"/>
    <property type="molecule type" value="Genomic_DNA"/>
</dbReference>
<protein>
    <submittedName>
        <fullName evidence="1">Uncharacterized protein</fullName>
    </submittedName>
</protein>
<evidence type="ECO:0000313" key="2">
    <source>
        <dbReference type="Proteomes" id="UP000271193"/>
    </source>
</evidence>
<keyword evidence="2" id="KW-1185">Reference proteome</keyword>
<sequence length="94" mass="11139">MLCKNKLFLSFSLTNEIKIENMFDLNYDVIKQEIEAEVCKEHNLHPEFVKTDDGFGIKACCEPFHKELVAKSEKMVEEETTRFLEKMMKDIFKE</sequence>
<name>A0A3G6T9S2_9FLAO</name>
<evidence type="ECO:0000313" key="1">
    <source>
        <dbReference type="EMBL" id="AZB26055.1"/>
    </source>
</evidence>